<feature type="region of interest" description="Disordered" evidence="1">
    <location>
        <begin position="794"/>
        <end position="925"/>
    </location>
</feature>
<gene>
    <name evidence="4" type="ORF">D0Y65_054262</name>
    <name evidence="3" type="ORF">glysoja_041474</name>
</gene>
<evidence type="ECO:0000313" key="3">
    <source>
        <dbReference type="EMBL" id="KHN26650.1"/>
    </source>
</evidence>
<organism evidence="3">
    <name type="scientific">Glycine soja</name>
    <name type="common">Wild soybean</name>
    <dbReference type="NCBI Taxonomy" id="3848"/>
    <lineage>
        <taxon>Eukaryota</taxon>
        <taxon>Viridiplantae</taxon>
        <taxon>Streptophyta</taxon>
        <taxon>Embryophyta</taxon>
        <taxon>Tracheophyta</taxon>
        <taxon>Spermatophyta</taxon>
        <taxon>Magnoliopsida</taxon>
        <taxon>eudicotyledons</taxon>
        <taxon>Gunneridae</taxon>
        <taxon>Pentapetalae</taxon>
        <taxon>rosids</taxon>
        <taxon>fabids</taxon>
        <taxon>Fabales</taxon>
        <taxon>Fabaceae</taxon>
        <taxon>Papilionoideae</taxon>
        <taxon>50 kb inversion clade</taxon>
        <taxon>NPAAA clade</taxon>
        <taxon>indigoferoid/millettioid clade</taxon>
        <taxon>Phaseoleae</taxon>
        <taxon>Glycine</taxon>
        <taxon>Glycine subgen. Soja</taxon>
    </lineage>
</organism>
<feature type="domain" description="CCHC-type" evidence="2">
    <location>
        <begin position="982"/>
        <end position="998"/>
    </location>
</feature>
<evidence type="ECO:0000313" key="5">
    <source>
        <dbReference type="Proteomes" id="UP000289340"/>
    </source>
</evidence>
<dbReference type="PANTHER" id="PTHR47798">
    <property type="entry name" value="OS04G0555800 PROTEIN"/>
    <property type="match status" value="1"/>
</dbReference>
<dbReference type="AlphaFoldDB" id="A0A0B2QYL7"/>
<feature type="compositionally biased region" description="Pro residues" evidence="1">
    <location>
        <begin position="865"/>
        <end position="874"/>
    </location>
</feature>
<keyword evidence="5" id="KW-1185">Reference proteome</keyword>
<feature type="region of interest" description="Disordered" evidence="1">
    <location>
        <begin position="1"/>
        <end position="180"/>
    </location>
</feature>
<feature type="compositionally biased region" description="Basic residues" evidence="1">
    <location>
        <begin position="81"/>
        <end position="90"/>
    </location>
</feature>
<feature type="compositionally biased region" description="Basic and acidic residues" evidence="1">
    <location>
        <begin position="695"/>
        <end position="709"/>
    </location>
</feature>
<dbReference type="PANTHER" id="PTHR47798:SF2">
    <property type="entry name" value="CCHC-TYPE DOMAIN-CONTAINING PROTEIN"/>
    <property type="match status" value="1"/>
</dbReference>
<dbReference type="Gene3D" id="4.10.60.10">
    <property type="entry name" value="Zinc finger, CCHC-type"/>
    <property type="match status" value="1"/>
</dbReference>
<dbReference type="GO" id="GO:0003676">
    <property type="term" value="F:nucleic acid binding"/>
    <property type="evidence" value="ECO:0007669"/>
    <property type="project" value="InterPro"/>
</dbReference>
<feature type="region of interest" description="Disordered" evidence="1">
    <location>
        <begin position="379"/>
        <end position="570"/>
    </location>
</feature>
<accession>A0A0B2QYL7</accession>
<dbReference type="SUPFAM" id="SSF57756">
    <property type="entry name" value="Retrovirus zinc finger-like domains"/>
    <property type="match status" value="1"/>
</dbReference>
<evidence type="ECO:0000256" key="1">
    <source>
        <dbReference type="SAM" id="MobiDB-lite"/>
    </source>
</evidence>
<reference evidence="4 5" key="2">
    <citation type="submission" date="2018-09" db="EMBL/GenBank/DDBJ databases">
        <title>A high-quality reference genome of wild soybean provides a powerful tool to mine soybean genomes.</title>
        <authorList>
            <person name="Xie M."/>
            <person name="Chung C.Y.L."/>
            <person name="Li M.-W."/>
            <person name="Wong F.-L."/>
            <person name="Chan T.-F."/>
            <person name="Lam H.-M."/>
        </authorList>
    </citation>
    <scope>NUCLEOTIDE SEQUENCE [LARGE SCALE GENOMIC DNA]</scope>
    <source>
        <strain evidence="5">cv. W05</strain>
        <tissue evidence="4">Hypocotyl of etiolated seedlings</tissue>
    </source>
</reference>
<feature type="compositionally biased region" description="Basic and acidic residues" evidence="1">
    <location>
        <begin position="444"/>
        <end position="454"/>
    </location>
</feature>
<feature type="compositionally biased region" description="Polar residues" evidence="1">
    <location>
        <begin position="355"/>
        <end position="364"/>
    </location>
</feature>
<feature type="domain" description="CCHC-type" evidence="2">
    <location>
        <begin position="956"/>
        <end position="972"/>
    </location>
</feature>
<feature type="compositionally biased region" description="Basic and acidic residues" evidence="1">
    <location>
        <begin position="828"/>
        <end position="837"/>
    </location>
</feature>
<feature type="region of interest" description="Disordered" evidence="1">
    <location>
        <begin position="193"/>
        <end position="367"/>
    </location>
</feature>
<feature type="compositionally biased region" description="Basic residues" evidence="1">
    <location>
        <begin position="879"/>
        <end position="888"/>
    </location>
</feature>
<protein>
    <recommendedName>
        <fullName evidence="2">CCHC-type domain-containing protein</fullName>
    </recommendedName>
</protein>
<dbReference type="Proteomes" id="UP000053555">
    <property type="component" value="Unassembled WGS sequence"/>
</dbReference>
<dbReference type="Proteomes" id="UP000289340">
    <property type="component" value="Chromosome 20"/>
</dbReference>
<feature type="compositionally biased region" description="Basic and acidic residues" evidence="1">
    <location>
        <begin position="243"/>
        <end position="254"/>
    </location>
</feature>
<reference evidence="3" key="1">
    <citation type="submission" date="2014-07" db="EMBL/GenBank/DDBJ databases">
        <title>Identification of a novel salt tolerance gene in wild soybean by whole-genome sequencing.</title>
        <authorList>
            <person name="Lam H.-M."/>
            <person name="Qi X."/>
            <person name="Li M.-W."/>
            <person name="Liu X."/>
            <person name="Xie M."/>
            <person name="Ni M."/>
            <person name="Xu X."/>
        </authorList>
    </citation>
    <scope>NUCLEOTIDE SEQUENCE [LARGE SCALE GENOMIC DNA]</scope>
    <source>
        <tissue evidence="3">Root</tissue>
    </source>
</reference>
<dbReference type="EMBL" id="KN653729">
    <property type="protein sequence ID" value="KHN26650.1"/>
    <property type="molecule type" value="Genomic_DNA"/>
</dbReference>
<dbReference type="Gramene" id="XM_028363715.1">
    <property type="protein sequence ID" value="XP_028219516.1"/>
    <property type="gene ID" value="LOC114401248"/>
</dbReference>
<feature type="domain" description="CCHC-type" evidence="2">
    <location>
        <begin position="1008"/>
        <end position="1024"/>
    </location>
</feature>
<feature type="compositionally biased region" description="Pro residues" evidence="1">
    <location>
        <begin position="534"/>
        <end position="551"/>
    </location>
</feature>
<dbReference type="GO" id="GO:0008270">
    <property type="term" value="F:zinc ion binding"/>
    <property type="evidence" value="ECO:0007669"/>
    <property type="project" value="InterPro"/>
</dbReference>
<feature type="compositionally biased region" description="Low complexity" evidence="1">
    <location>
        <begin position="71"/>
        <end position="80"/>
    </location>
</feature>
<dbReference type="SMART" id="SM00343">
    <property type="entry name" value="ZnF_C2HC"/>
    <property type="match status" value="3"/>
</dbReference>
<feature type="compositionally biased region" description="Basic and acidic residues" evidence="1">
    <location>
        <begin position="485"/>
        <end position="498"/>
    </location>
</feature>
<feature type="compositionally biased region" description="Basic and acidic residues" evidence="1">
    <location>
        <begin position="424"/>
        <end position="433"/>
    </location>
</feature>
<feature type="region of interest" description="Disordered" evidence="1">
    <location>
        <begin position="678"/>
        <end position="761"/>
    </location>
</feature>
<dbReference type="InterPro" id="IPR001878">
    <property type="entry name" value="Znf_CCHC"/>
</dbReference>
<feature type="compositionally biased region" description="Polar residues" evidence="1">
    <location>
        <begin position="909"/>
        <end position="922"/>
    </location>
</feature>
<feature type="compositionally biased region" description="Basic and acidic residues" evidence="1">
    <location>
        <begin position="1"/>
        <end position="15"/>
    </location>
</feature>
<proteinExistence type="predicted"/>
<dbReference type="InterPro" id="IPR036875">
    <property type="entry name" value="Znf_CCHC_sf"/>
</dbReference>
<evidence type="ECO:0000313" key="4">
    <source>
        <dbReference type="EMBL" id="RZB44157.1"/>
    </source>
</evidence>
<feature type="compositionally biased region" description="Basic residues" evidence="1">
    <location>
        <begin position="812"/>
        <end position="821"/>
    </location>
</feature>
<sequence length="1057" mass="115909">MQSEFSDAKKRREEDNPQTLVSLVHDSEKKKRKRKRKKKIEESNEQPQVEVCPKSLVDSVIPIVAQKENAETTTENSNPTPKKKKKKKNKNVQDAEQLLTCDPSIAIGAVPDVTKEGGSQQGDANGNGGLCPKPLLDTPIPIVPQEGNAKTSTQNPNPIPQKKKKKKNVQGAEQHLTCDPSILIDVEPDVTKEVGAQQISETAETTTHDPVPTPKKNKNKDVQVAQQQLHTCDPSIPTSAEPDVMKEEATKQGDADGNEGLCPKPLLDKPIPIFPQEENAETSRQNPNPTPRKKKKKNVEGAEQVQTCDPSILTGVEPDVMKEEGAQQGSDLPAETTRQIHAPTPKKNKKKDVQGAQQQLQTCDPSIMIGVEPNVMKEEGAQQGEANETAVFGINEECPGPDSMPLKDTLRKKKNVLKSQGAEPEPKSKESNNTHHPQQCYSDSELKMKMKKGAEANAENSAVCPKPKLALPSDIAIPNNSQVNKRAEPTEAKVEDQACSKPKLASPIDLPAPTNSEKKKEVEPVQNPDARAQPPQPQPCSAPCAEPPGDPATPIDQRRRKQKSKREKETIIICSEEVENQGSPLHMDITLNQAPDQVQQDQATPISLQPASLMDQTILVDPATPIDLELTMKKIKKKQRKKTTSTELPEISIQTSTCLIEASPIDPAIPMDPCLAISTGPEQEMSKKKKKRKSKLESEAAELNEHYKLPEAAPPEAPVQKSIYHTDAPSIDPVGPSPPVDTETPIDQGQQMTKKKRKKKKRIVIIIEGTETNEHGVKPPETLVQKFAYPTVTTSIDPTIPVPAPPIDQGQKMRKKMRKRSALISKGAEPDEHDDKPPGTPVQRSIHPIAEPSIDPTIPASQTPPVDPATPVDPEPMTKKKRKKKRNSAKNEGLESEKHNADRIAETPVQKTEGSTTENSMGRCNVEPAGKTLVQITDTLRVTKSPFKHHGESSLRCRACRQPGHRFQQCQRLKCLSMDEEVCFFCGEIGHSLGKCDVSQAGGGRFAKCLLCYGHGHFSYNCPQNGHGIDPKVLAVNGAINRTAVEARRELLPRFNM</sequence>
<dbReference type="EMBL" id="QZWG01000020">
    <property type="protein sequence ID" value="RZB44157.1"/>
    <property type="molecule type" value="Genomic_DNA"/>
</dbReference>
<evidence type="ECO:0000259" key="2">
    <source>
        <dbReference type="SMART" id="SM00343"/>
    </source>
</evidence>
<name>A0A0B2QYL7_GLYSO</name>
<feature type="compositionally biased region" description="Basic and acidic residues" evidence="1">
    <location>
        <begin position="892"/>
        <end position="905"/>
    </location>
</feature>